<dbReference type="InterPro" id="IPR007138">
    <property type="entry name" value="ABM_dom"/>
</dbReference>
<name>G8TYP7_SULAD</name>
<proteinExistence type="predicted"/>
<evidence type="ECO:0000313" key="3">
    <source>
        <dbReference type="Proteomes" id="UP000005439"/>
    </source>
</evidence>
<dbReference type="HOGENOM" id="CLU_127039_1_0_9"/>
<organism evidence="2 3">
    <name type="scientific">Sulfobacillus acidophilus (strain ATCC 700253 / DSM 10332 / NAL)</name>
    <dbReference type="NCBI Taxonomy" id="679936"/>
    <lineage>
        <taxon>Bacteria</taxon>
        <taxon>Bacillati</taxon>
        <taxon>Bacillota</taxon>
        <taxon>Clostridia</taxon>
        <taxon>Eubacteriales</taxon>
        <taxon>Clostridiales Family XVII. Incertae Sedis</taxon>
        <taxon>Sulfobacillus</taxon>
    </lineage>
</organism>
<keyword evidence="2" id="KW-0503">Monooxygenase</keyword>
<feature type="domain" description="ABM" evidence="1">
    <location>
        <begin position="29"/>
        <end position="82"/>
    </location>
</feature>
<dbReference type="Proteomes" id="UP000005439">
    <property type="component" value="Chromosome"/>
</dbReference>
<dbReference type="SUPFAM" id="SSF54909">
    <property type="entry name" value="Dimeric alpha+beta barrel"/>
    <property type="match status" value="1"/>
</dbReference>
<keyword evidence="3" id="KW-1185">Reference proteome</keyword>
<dbReference type="KEGG" id="sap:Sulac_0454"/>
<keyword evidence="2" id="KW-0560">Oxidoreductase</keyword>
<gene>
    <name evidence="2" type="ordered locus">Sulac_0454</name>
</gene>
<dbReference type="Gene3D" id="3.30.70.100">
    <property type="match status" value="1"/>
</dbReference>
<dbReference type="GO" id="GO:0004497">
    <property type="term" value="F:monooxygenase activity"/>
    <property type="evidence" value="ECO:0007669"/>
    <property type="project" value="UniProtKB-KW"/>
</dbReference>
<accession>G8TYP7</accession>
<dbReference type="InterPro" id="IPR011008">
    <property type="entry name" value="Dimeric_a/b-barrel"/>
</dbReference>
<dbReference type="EMBL" id="CP003179">
    <property type="protein sequence ID" value="AEW04012.1"/>
    <property type="molecule type" value="Genomic_DNA"/>
</dbReference>
<dbReference type="PANTHER" id="PTHR37811:SF2">
    <property type="entry name" value="ABM DOMAIN-CONTAINING PROTEIN"/>
    <property type="match status" value="1"/>
</dbReference>
<protein>
    <submittedName>
        <fullName evidence="2">Antibiotic biosynthesis monooxygenase</fullName>
    </submittedName>
</protein>
<dbReference type="AlphaFoldDB" id="G8TYP7"/>
<sequence length="122" mass="14281">MNAFARTPKPPYYAVIFTSQRTSGDNGYELMAEEMVRLAAHQPGFLGLESVRNPDGFGITVSYWTSEEAIRQWKDHTRHELARRVGREIWYEDFFVRVSKVERAYRFEQALSEDGAIRKEPY</sequence>
<dbReference type="PANTHER" id="PTHR37811">
    <property type="entry name" value="BLL5343 PROTEIN"/>
    <property type="match status" value="1"/>
</dbReference>
<dbReference type="Pfam" id="PF03992">
    <property type="entry name" value="ABM"/>
    <property type="match status" value="1"/>
</dbReference>
<reference evidence="2 3" key="2">
    <citation type="journal article" date="2012" name="Stand. Genomic Sci.">
        <title>Complete genome sequence of the moderately thermophilic mineral-sulfide-oxidizing firmicute Sulfobacillus acidophilus type strain (NAL(T)).</title>
        <authorList>
            <person name="Anderson I."/>
            <person name="Chertkov O."/>
            <person name="Chen A."/>
            <person name="Saunders E."/>
            <person name="Lapidus A."/>
            <person name="Nolan M."/>
            <person name="Lucas S."/>
            <person name="Hammon N."/>
            <person name="Deshpande S."/>
            <person name="Cheng J.F."/>
            <person name="Han C."/>
            <person name="Tapia R."/>
            <person name="Goodwin L.A."/>
            <person name="Pitluck S."/>
            <person name="Liolios K."/>
            <person name="Pagani I."/>
            <person name="Ivanova N."/>
            <person name="Mikhailova N."/>
            <person name="Pati A."/>
            <person name="Palaniappan K."/>
            <person name="Land M."/>
            <person name="Pan C."/>
            <person name="Rohde M."/>
            <person name="Pukall R."/>
            <person name="Goker M."/>
            <person name="Detter J.C."/>
            <person name="Woyke T."/>
            <person name="Bristow J."/>
            <person name="Eisen J.A."/>
            <person name="Markowitz V."/>
            <person name="Hugenholtz P."/>
            <person name="Kyrpides N.C."/>
            <person name="Klenk H.P."/>
            <person name="Mavromatis K."/>
        </authorList>
    </citation>
    <scope>NUCLEOTIDE SEQUENCE [LARGE SCALE GENOMIC DNA]</scope>
    <source>
        <strain evidence="3">ATCC 700253 / DSM 10332 / NAL</strain>
    </source>
</reference>
<evidence type="ECO:0000259" key="1">
    <source>
        <dbReference type="Pfam" id="PF03992"/>
    </source>
</evidence>
<reference evidence="3" key="1">
    <citation type="submission" date="2011-12" db="EMBL/GenBank/DDBJ databases">
        <title>The complete genome of chromosome of Sulfobacillus acidophilus DSM 10332.</title>
        <authorList>
            <person name="Lucas S."/>
            <person name="Han J."/>
            <person name="Lapidus A."/>
            <person name="Bruce D."/>
            <person name="Goodwin L."/>
            <person name="Pitluck S."/>
            <person name="Peters L."/>
            <person name="Kyrpides N."/>
            <person name="Mavromatis K."/>
            <person name="Ivanova N."/>
            <person name="Mikhailova N."/>
            <person name="Chertkov O."/>
            <person name="Saunders E."/>
            <person name="Detter J.C."/>
            <person name="Tapia R."/>
            <person name="Han C."/>
            <person name="Land M."/>
            <person name="Hauser L."/>
            <person name="Markowitz V."/>
            <person name="Cheng J.-F."/>
            <person name="Hugenholtz P."/>
            <person name="Woyke T."/>
            <person name="Wu D."/>
            <person name="Pukall R."/>
            <person name="Gehrich-Schroeter G."/>
            <person name="Schneider S."/>
            <person name="Klenk H.-P."/>
            <person name="Eisen J.A."/>
        </authorList>
    </citation>
    <scope>NUCLEOTIDE SEQUENCE [LARGE SCALE GENOMIC DNA]</scope>
    <source>
        <strain evidence="3">ATCC 700253 / DSM 10332 / NAL</strain>
    </source>
</reference>
<dbReference type="InterPro" id="IPR052936">
    <property type="entry name" value="Jasmonate_Hydroxylase-like"/>
</dbReference>
<evidence type="ECO:0000313" key="2">
    <source>
        <dbReference type="EMBL" id="AEW04012.1"/>
    </source>
</evidence>